<evidence type="ECO:0000256" key="3">
    <source>
        <dbReference type="ARBA" id="ARBA00022833"/>
    </source>
</evidence>
<sequence length="144" mass="16559">MYDINMSKCLKKCYIFVIRVLCIRLLCNAADDILNSFIETIDRLSCYGGAFKFVKSQKGKQLILKDGYTYYLRKTEYTRAGVRQRWKCSTSAVRRCPGSLITIDEEIIKKNELHNHDAVSRSQADTEEVLGRALPGHMIPRMSD</sequence>
<keyword evidence="2" id="KW-0863">Zinc-finger</keyword>
<proteinExistence type="predicted"/>
<keyword evidence="4" id="KW-0732">Signal</keyword>
<keyword evidence="7" id="KW-1185">Reference proteome</keyword>
<dbReference type="AlphaFoldDB" id="A0A5E4Q084"/>
<dbReference type="Pfam" id="PF04500">
    <property type="entry name" value="FLYWCH"/>
    <property type="match status" value="1"/>
</dbReference>
<dbReference type="Proteomes" id="UP000324832">
    <property type="component" value="Unassembled WGS sequence"/>
</dbReference>
<reference evidence="6 7" key="1">
    <citation type="submission" date="2017-07" db="EMBL/GenBank/DDBJ databases">
        <authorList>
            <person name="Talla V."/>
            <person name="Backstrom N."/>
        </authorList>
    </citation>
    <scope>NUCLEOTIDE SEQUENCE [LARGE SCALE GENOMIC DNA]</scope>
</reference>
<gene>
    <name evidence="6" type="ORF">LSINAPIS_LOCUS3493</name>
</gene>
<evidence type="ECO:0000259" key="5">
    <source>
        <dbReference type="Pfam" id="PF04500"/>
    </source>
</evidence>
<feature type="domain" description="FLYWCH-type" evidence="5">
    <location>
        <begin position="53"/>
        <end position="116"/>
    </location>
</feature>
<evidence type="ECO:0000313" key="7">
    <source>
        <dbReference type="Proteomes" id="UP000324832"/>
    </source>
</evidence>
<keyword evidence="1" id="KW-0479">Metal-binding</keyword>
<dbReference type="GO" id="GO:0008270">
    <property type="term" value="F:zinc ion binding"/>
    <property type="evidence" value="ECO:0007669"/>
    <property type="project" value="UniProtKB-KW"/>
</dbReference>
<name>A0A5E4Q084_9NEOP</name>
<feature type="chain" id="PRO_5022873544" description="FLYWCH-type domain-containing protein" evidence="4">
    <location>
        <begin position="30"/>
        <end position="144"/>
    </location>
</feature>
<feature type="signal peptide" evidence="4">
    <location>
        <begin position="1"/>
        <end position="29"/>
    </location>
</feature>
<dbReference type="Gene3D" id="2.20.25.240">
    <property type="match status" value="1"/>
</dbReference>
<accession>A0A5E4Q084</accession>
<keyword evidence="3" id="KW-0862">Zinc</keyword>
<evidence type="ECO:0000256" key="1">
    <source>
        <dbReference type="ARBA" id="ARBA00022723"/>
    </source>
</evidence>
<protein>
    <recommendedName>
        <fullName evidence="5">FLYWCH-type domain-containing protein</fullName>
    </recommendedName>
</protein>
<dbReference type="InterPro" id="IPR007588">
    <property type="entry name" value="Znf_FLYWCH"/>
</dbReference>
<evidence type="ECO:0000313" key="6">
    <source>
        <dbReference type="EMBL" id="VVC90624.1"/>
    </source>
</evidence>
<organism evidence="6 7">
    <name type="scientific">Leptidea sinapis</name>
    <dbReference type="NCBI Taxonomy" id="189913"/>
    <lineage>
        <taxon>Eukaryota</taxon>
        <taxon>Metazoa</taxon>
        <taxon>Ecdysozoa</taxon>
        <taxon>Arthropoda</taxon>
        <taxon>Hexapoda</taxon>
        <taxon>Insecta</taxon>
        <taxon>Pterygota</taxon>
        <taxon>Neoptera</taxon>
        <taxon>Endopterygota</taxon>
        <taxon>Lepidoptera</taxon>
        <taxon>Glossata</taxon>
        <taxon>Ditrysia</taxon>
        <taxon>Papilionoidea</taxon>
        <taxon>Pieridae</taxon>
        <taxon>Dismorphiinae</taxon>
        <taxon>Leptidea</taxon>
    </lineage>
</organism>
<evidence type="ECO:0000256" key="2">
    <source>
        <dbReference type="ARBA" id="ARBA00022771"/>
    </source>
</evidence>
<dbReference type="EMBL" id="FZQP02000837">
    <property type="protein sequence ID" value="VVC90624.1"/>
    <property type="molecule type" value="Genomic_DNA"/>
</dbReference>
<evidence type="ECO:0000256" key="4">
    <source>
        <dbReference type="SAM" id="SignalP"/>
    </source>
</evidence>